<proteinExistence type="predicted"/>
<dbReference type="Proteomes" id="UP001596203">
    <property type="component" value="Unassembled WGS sequence"/>
</dbReference>
<dbReference type="PANTHER" id="PTHR48079:SF6">
    <property type="entry name" value="NAD(P)-BINDING DOMAIN-CONTAINING PROTEIN-RELATED"/>
    <property type="match status" value="1"/>
</dbReference>
<name>A0ABW1KNU4_9ACTN</name>
<dbReference type="InterPro" id="IPR051783">
    <property type="entry name" value="NAD(P)-dependent_oxidoreduct"/>
</dbReference>
<evidence type="ECO:0000313" key="3">
    <source>
        <dbReference type="EMBL" id="MFC6023295.1"/>
    </source>
</evidence>
<gene>
    <name evidence="3" type="ORF">ACFP2T_44975</name>
</gene>
<dbReference type="RefSeq" id="WP_377433360.1">
    <property type="nucleotide sequence ID" value="NZ_JBHSPR010000085.1"/>
</dbReference>
<evidence type="ECO:0000256" key="1">
    <source>
        <dbReference type="SAM" id="MobiDB-lite"/>
    </source>
</evidence>
<keyword evidence="4" id="KW-1185">Reference proteome</keyword>
<dbReference type="EMBL" id="JBHSPR010000085">
    <property type="protein sequence ID" value="MFC6023295.1"/>
    <property type="molecule type" value="Genomic_DNA"/>
</dbReference>
<evidence type="ECO:0000313" key="4">
    <source>
        <dbReference type="Proteomes" id="UP001596203"/>
    </source>
</evidence>
<organism evidence="3 4">
    <name type="scientific">Plantactinospora solaniradicis</name>
    <dbReference type="NCBI Taxonomy" id="1723736"/>
    <lineage>
        <taxon>Bacteria</taxon>
        <taxon>Bacillati</taxon>
        <taxon>Actinomycetota</taxon>
        <taxon>Actinomycetes</taxon>
        <taxon>Micromonosporales</taxon>
        <taxon>Micromonosporaceae</taxon>
        <taxon>Plantactinospora</taxon>
    </lineage>
</organism>
<feature type="region of interest" description="Disordered" evidence="1">
    <location>
        <begin position="335"/>
        <end position="358"/>
    </location>
</feature>
<dbReference type="Gene3D" id="3.40.50.720">
    <property type="entry name" value="NAD(P)-binding Rossmann-like Domain"/>
    <property type="match status" value="1"/>
</dbReference>
<protein>
    <submittedName>
        <fullName evidence="3">NAD-dependent epimerase/dehydratase family protein</fullName>
    </submittedName>
</protein>
<accession>A0ABW1KNU4</accession>
<evidence type="ECO:0000259" key="2">
    <source>
        <dbReference type="Pfam" id="PF01370"/>
    </source>
</evidence>
<comment type="caution">
    <text evidence="3">The sequence shown here is derived from an EMBL/GenBank/DDBJ whole genome shotgun (WGS) entry which is preliminary data.</text>
</comment>
<dbReference type="InterPro" id="IPR036291">
    <property type="entry name" value="NAD(P)-bd_dom_sf"/>
</dbReference>
<dbReference type="Pfam" id="PF01370">
    <property type="entry name" value="Epimerase"/>
    <property type="match status" value="1"/>
</dbReference>
<sequence>MTSAGGTGSGLRVVVVGATGNVGTSLIDTLSRDPAVGAIVGVSRRSPRWRAPKTEWVAADIVDADLVELFDGADVVVHLAWLFQPTHRPLTTWRANVIGGRRVFDAVARAGVPALVYASSVGAYSPGPKDRSVDENWPTDGWPIAGYTREKAYLERALDAFEQQHREIRVVRLRPGFIFKHEAASQQRRLFAGPLLPGRLVRPGLIPVVPDLPGLRFQVLHTADAAEAYRLAALRDVRGAFNIAADPVVDARLLAECLHARTVRMPSGPVRAALAAAWHLHLVPAAPHLLDAVLRLPIMDIGRAGTELGWSPRHSSREAIESFLHGLRTTGGMATGPLAPRLEGGRLAEAGTGIGQRP</sequence>
<feature type="domain" description="NAD-dependent epimerase/dehydratase" evidence="2">
    <location>
        <begin position="13"/>
        <end position="243"/>
    </location>
</feature>
<reference evidence="4" key="1">
    <citation type="journal article" date="2019" name="Int. J. Syst. Evol. Microbiol.">
        <title>The Global Catalogue of Microorganisms (GCM) 10K type strain sequencing project: providing services to taxonomists for standard genome sequencing and annotation.</title>
        <authorList>
            <consortium name="The Broad Institute Genomics Platform"/>
            <consortium name="The Broad Institute Genome Sequencing Center for Infectious Disease"/>
            <person name="Wu L."/>
            <person name="Ma J."/>
        </authorList>
    </citation>
    <scope>NUCLEOTIDE SEQUENCE [LARGE SCALE GENOMIC DNA]</scope>
    <source>
        <strain evidence="4">ZS-35-S2</strain>
    </source>
</reference>
<dbReference type="InterPro" id="IPR001509">
    <property type="entry name" value="Epimerase_deHydtase"/>
</dbReference>
<dbReference type="PANTHER" id="PTHR48079">
    <property type="entry name" value="PROTEIN YEEZ"/>
    <property type="match status" value="1"/>
</dbReference>
<dbReference type="SUPFAM" id="SSF51735">
    <property type="entry name" value="NAD(P)-binding Rossmann-fold domains"/>
    <property type="match status" value="1"/>
</dbReference>